<keyword evidence="2" id="KW-1185">Reference proteome</keyword>
<evidence type="ECO:0000313" key="1">
    <source>
        <dbReference type="EMBL" id="OJJ32808.1"/>
    </source>
</evidence>
<name>A0A1L9RD52_ASPWE</name>
<gene>
    <name evidence="1" type="ORF">ASPWEDRAFT_42837</name>
</gene>
<sequence length="103" mass="11172">MCHYIIFHSIPSACLASPRHVIDTKIYFVCDIIANDPDANKEHCDAEDCESIGEMGSSRVISDCSGCVARVVEESVLESVMMVCFLPSSILGCVELLANGLVF</sequence>
<dbReference type="Proteomes" id="UP000184383">
    <property type="component" value="Unassembled WGS sequence"/>
</dbReference>
<dbReference type="GeneID" id="63751723"/>
<dbReference type="EMBL" id="KV878214">
    <property type="protein sequence ID" value="OJJ32808.1"/>
    <property type="molecule type" value="Genomic_DNA"/>
</dbReference>
<reference evidence="2" key="1">
    <citation type="journal article" date="2017" name="Genome Biol.">
        <title>Comparative genomics reveals high biological diversity and specific adaptations in the industrially and medically important fungal genus Aspergillus.</title>
        <authorList>
            <person name="de Vries R.P."/>
            <person name="Riley R."/>
            <person name="Wiebenga A."/>
            <person name="Aguilar-Osorio G."/>
            <person name="Amillis S."/>
            <person name="Uchima C.A."/>
            <person name="Anderluh G."/>
            <person name="Asadollahi M."/>
            <person name="Askin M."/>
            <person name="Barry K."/>
            <person name="Battaglia E."/>
            <person name="Bayram O."/>
            <person name="Benocci T."/>
            <person name="Braus-Stromeyer S.A."/>
            <person name="Caldana C."/>
            <person name="Canovas D."/>
            <person name="Cerqueira G.C."/>
            <person name="Chen F."/>
            <person name="Chen W."/>
            <person name="Choi C."/>
            <person name="Clum A."/>
            <person name="Dos Santos R.A."/>
            <person name="Damasio A.R."/>
            <person name="Diallinas G."/>
            <person name="Emri T."/>
            <person name="Fekete E."/>
            <person name="Flipphi M."/>
            <person name="Freyberg S."/>
            <person name="Gallo A."/>
            <person name="Gournas C."/>
            <person name="Habgood R."/>
            <person name="Hainaut M."/>
            <person name="Harispe M.L."/>
            <person name="Henrissat B."/>
            <person name="Hilden K.S."/>
            <person name="Hope R."/>
            <person name="Hossain A."/>
            <person name="Karabika E."/>
            <person name="Karaffa L."/>
            <person name="Karanyi Z."/>
            <person name="Krasevec N."/>
            <person name="Kuo A."/>
            <person name="Kusch H."/>
            <person name="LaButti K."/>
            <person name="Lagendijk E.L."/>
            <person name="Lapidus A."/>
            <person name="Levasseur A."/>
            <person name="Lindquist E."/>
            <person name="Lipzen A."/>
            <person name="Logrieco A.F."/>
            <person name="MacCabe A."/>
            <person name="Maekelae M.R."/>
            <person name="Malavazi I."/>
            <person name="Melin P."/>
            <person name="Meyer V."/>
            <person name="Mielnichuk N."/>
            <person name="Miskei M."/>
            <person name="Molnar A.P."/>
            <person name="Mule G."/>
            <person name="Ngan C.Y."/>
            <person name="Orejas M."/>
            <person name="Orosz E."/>
            <person name="Ouedraogo J.P."/>
            <person name="Overkamp K.M."/>
            <person name="Park H.-S."/>
            <person name="Perrone G."/>
            <person name="Piumi F."/>
            <person name="Punt P.J."/>
            <person name="Ram A.F."/>
            <person name="Ramon A."/>
            <person name="Rauscher S."/>
            <person name="Record E."/>
            <person name="Riano-Pachon D.M."/>
            <person name="Robert V."/>
            <person name="Roehrig J."/>
            <person name="Ruller R."/>
            <person name="Salamov A."/>
            <person name="Salih N.S."/>
            <person name="Samson R.A."/>
            <person name="Sandor E."/>
            <person name="Sanguinetti M."/>
            <person name="Schuetze T."/>
            <person name="Sepcic K."/>
            <person name="Shelest E."/>
            <person name="Sherlock G."/>
            <person name="Sophianopoulou V."/>
            <person name="Squina F.M."/>
            <person name="Sun H."/>
            <person name="Susca A."/>
            <person name="Todd R.B."/>
            <person name="Tsang A."/>
            <person name="Unkles S.E."/>
            <person name="van de Wiele N."/>
            <person name="van Rossen-Uffink D."/>
            <person name="Oliveira J.V."/>
            <person name="Vesth T.C."/>
            <person name="Visser J."/>
            <person name="Yu J.-H."/>
            <person name="Zhou M."/>
            <person name="Andersen M.R."/>
            <person name="Archer D.B."/>
            <person name="Baker S.E."/>
            <person name="Benoit I."/>
            <person name="Brakhage A.A."/>
            <person name="Braus G.H."/>
            <person name="Fischer R."/>
            <person name="Frisvad J.C."/>
            <person name="Goldman G.H."/>
            <person name="Houbraken J."/>
            <person name="Oakley B."/>
            <person name="Pocsi I."/>
            <person name="Scazzocchio C."/>
            <person name="Seiboth B."/>
            <person name="vanKuyk P.A."/>
            <person name="Wortman J."/>
            <person name="Dyer P.S."/>
            <person name="Grigoriev I.V."/>
        </authorList>
    </citation>
    <scope>NUCLEOTIDE SEQUENCE [LARGE SCALE GENOMIC DNA]</scope>
    <source>
        <strain evidence="2">DTO 134E9</strain>
    </source>
</reference>
<dbReference type="OrthoDB" id="10640428at2759"/>
<dbReference type="AlphaFoldDB" id="A0A1L9RD52"/>
<protein>
    <submittedName>
        <fullName evidence="1">Uncharacterized protein</fullName>
    </submittedName>
</protein>
<organism evidence="1 2">
    <name type="scientific">Aspergillus wentii DTO 134E9</name>
    <dbReference type="NCBI Taxonomy" id="1073089"/>
    <lineage>
        <taxon>Eukaryota</taxon>
        <taxon>Fungi</taxon>
        <taxon>Dikarya</taxon>
        <taxon>Ascomycota</taxon>
        <taxon>Pezizomycotina</taxon>
        <taxon>Eurotiomycetes</taxon>
        <taxon>Eurotiomycetidae</taxon>
        <taxon>Eurotiales</taxon>
        <taxon>Aspergillaceae</taxon>
        <taxon>Aspergillus</taxon>
        <taxon>Aspergillus subgen. Cremei</taxon>
    </lineage>
</organism>
<dbReference type="VEuPathDB" id="FungiDB:ASPWEDRAFT_42837"/>
<evidence type="ECO:0000313" key="2">
    <source>
        <dbReference type="Proteomes" id="UP000184383"/>
    </source>
</evidence>
<accession>A0A1L9RD52</accession>
<proteinExistence type="predicted"/>
<dbReference type="RefSeq" id="XP_040686485.1">
    <property type="nucleotide sequence ID" value="XM_040835875.1"/>
</dbReference>